<evidence type="ECO:0000313" key="1">
    <source>
        <dbReference type="EMBL" id="KAA6376669.1"/>
    </source>
</evidence>
<reference evidence="1 2" key="1">
    <citation type="submission" date="2019-03" db="EMBL/GenBank/DDBJ databases">
        <title>Single cell metagenomics reveals metabolic interactions within the superorganism composed of flagellate Streblomastix strix and complex community of Bacteroidetes bacteria on its surface.</title>
        <authorList>
            <person name="Treitli S.C."/>
            <person name="Kolisko M."/>
            <person name="Husnik F."/>
            <person name="Keeling P."/>
            <person name="Hampl V."/>
        </authorList>
    </citation>
    <scope>NUCLEOTIDE SEQUENCE [LARGE SCALE GENOMIC DNA]</scope>
    <source>
        <strain evidence="1">ST1C</strain>
    </source>
</reference>
<comment type="caution">
    <text evidence="1">The sequence shown here is derived from an EMBL/GenBank/DDBJ whole genome shotgun (WGS) entry which is preliminary data.</text>
</comment>
<evidence type="ECO:0000313" key="2">
    <source>
        <dbReference type="Proteomes" id="UP000324800"/>
    </source>
</evidence>
<name>A0A5J4V1R0_9EUKA</name>
<dbReference type="Proteomes" id="UP000324800">
    <property type="component" value="Unassembled WGS sequence"/>
</dbReference>
<sequence>MHSVYLDEASLEAAVLLEFPEYYANILEIEIKIQFHQHNLERSSFLAIGGQDLQLIVYGDRVTLTVSYETTGLFPGGYLFKSYPEFSKIKRR</sequence>
<accession>A0A5J4V1R0</accession>
<protein>
    <submittedName>
        <fullName evidence="1">Uncharacterized protein</fullName>
    </submittedName>
</protein>
<organism evidence="1 2">
    <name type="scientific">Streblomastix strix</name>
    <dbReference type="NCBI Taxonomy" id="222440"/>
    <lineage>
        <taxon>Eukaryota</taxon>
        <taxon>Metamonada</taxon>
        <taxon>Preaxostyla</taxon>
        <taxon>Oxymonadida</taxon>
        <taxon>Streblomastigidae</taxon>
        <taxon>Streblomastix</taxon>
    </lineage>
</organism>
<dbReference type="EMBL" id="SNRW01010366">
    <property type="protein sequence ID" value="KAA6376669.1"/>
    <property type="molecule type" value="Genomic_DNA"/>
</dbReference>
<gene>
    <name evidence="1" type="ORF">EZS28_027802</name>
</gene>
<dbReference type="AlphaFoldDB" id="A0A5J4V1R0"/>
<proteinExistence type="predicted"/>